<keyword evidence="2" id="KW-1185">Reference proteome</keyword>
<name>A0ABV8B713_9BACI</name>
<dbReference type="InterPro" id="IPR008978">
    <property type="entry name" value="HSP20-like_chaperone"/>
</dbReference>
<dbReference type="EMBL" id="JBHRZT010000072">
    <property type="protein sequence ID" value="MFC3886098.1"/>
    <property type="molecule type" value="Genomic_DNA"/>
</dbReference>
<dbReference type="RefSeq" id="WP_377918466.1">
    <property type="nucleotide sequence ID" value="NZ_JBHRZT010000072.1"/>
</dbReference>
<protein>
    <submittedName>
        <fullName evidence="1">Hsp20/alpha crystallin family protein</fullName>
    </submittedName>
</protein>
<comment type="caution">
    <text evidence="1">The sequence shown here is derived from an EMBL/GenBank/DDBJ whole genome shotgun (WGS) entry which is preliminary data.</text>
</comment>
<evidence type="ECO:0000313" key="1">
    <source>
        <dbReference type="EMBL" id="MFC3886098.1"/>
    </source>
</evidence>
<dbReference type="Proteomes" id="UP001595752">
    <property type="component" value="Unassembled WGS sequence"/>
</dbReference>
<reference evidence="2" key="1">
    <citation type="journal article" date="2019" name="Int. J. Syst. Evol. Microbiol.">
        <title>The Global Catalogue of Microorganisms (GCM) 10K type strain sequencing project: providing services to taxonomists for standard genome sequencing and annotation.</title>
        <authorList>
            <consortium name="The Broad Institute Genomics Platform"/>
            <consortium name="The Broad Institute Genome Sequencing Center for Infectious Disease"/>
            <person name="Wu L."/>
            <person name="Ma J."/>
        </authorList>
    </citation>
    <scope>NUCLEOTIDE SEQUENCE [LARGE SCALE GENOMIC DNA]</scope>
    <source>
        <strain evidence="2">CCUG 61889</strain>
    </source>
</reference>
<accession>A0ABV8B713</accession>
<dbReference type="SUPFAM" id="SSF49764">
    <property type="entry name" value="HSP20-like chaperones"/>
    <property type="match status" value="1"/>
</dbReference>
<proteinExistence type="predicted"/>
<dbReference type="Gene3D" id="2.60.40.790">
    <property type="match status" value="1"/>
</dbReference>
<evidence type="ECO:0000313" key="2">
    <source>
        <dbReference type="Proteomes" id="UP001595752"/>
    </source>
</evidence>
<organism evidence="1 2">
    <name type="scientific">Bacillus songklensis</name>
    <dbReference type="NCBI Taxonomy" id="1069116"/>
    <lineage>
        <taxon>Bacteria</taxon>
        <taxon>Bacillati</taxon>
        <taxon>Bacillota</taxon>
        <taxon>Bacilli</taxon>
        <taxon>Bacillales</taxon>
        <taxon>Bacillaceae</taxon>
        <taxon>Bacillus</taxon>
    </lineage>
</organism>
<sequence>MFPFGNFPHQKYIEQFLKQMNTNGIDEYVKNMMSSASTGSMPDFFKNHEFFKSRQDNNFSSPSSSSPPKLDAHVFETLDECIVQVKIPDKSMLHQLKVLHSPYHCIIEWVDEEPCKEEIKLPCSVRRKGTTAVYRNGILEIKMPKYPHMPVSEVDVHDHD</sequence>
<dbReference type="CDD" id="cd06464">
    <property type="entry name" value="ACD_sHsps-like"/>
    <property type="match status" value="1"/>
</dbReference>
<gene>
    <name evidence="1" type="ORF">ACFOU2_22490</name>
</gene>